<evidence type="ECO:0000313" key="2">
    <source>
        <dbReference type="Proteomes" id="UP000799291"/>
    </source>
</evidence>
<dbReference type="Proteomes" id="UP000799291">
    <property type="component" value="Unassembled WGS sequence"/>
</dbReference>
<gene>
    <name evidence="1" type="ORF">K458DRAFT_427982</name>
</gene>
<name>A0A6G1JDT6_9PLEO</name>
<accession>A0A6G1JDT6</accession>
<dbReference type="AlphaFoldDB" id="A0A6G1JDT6"/>
<keyword evidence="2" id="KW-1185">Reference proteome</keyword>
<dbReference type="OrthoDB" id="2163491at2759"/>
<dbReference type="EMBL" id="MU005573">
    <property type="protein sequence ID" value="KAF2688390.1"/>
    <property type="molecule type" value="Genomic_DNA"/>
</dbReference>
<protein>
    <submittedName>
        <fullName evidence="1">Uncharacterized protein</fullName>
    </submittedName>
</protein>
<organism evidence="1 2">
    <name type="scientific">Lentithecium fluviatile CBS 122367</name>
    <dbReference type="NCBI Taxonomy" id="1168545"/>
    <lineage>
        <taxon>Eukaryota</taxon>
        <taxon>Fungi</taxon>
        <taxon>Dikarya</taxon>
        <taxon>Ascomycota</taxon>
        <taxon>Pezizomycotina</taxon>
        <taxon>Dothideomycetes</taxon>
        <taxon>Pleosporomycetidae</taxon>
        <taxon>Pleosporales</taxon>
        <taxon>Massarineae</taxon>
        <taxon>Lentitheciaceae</taxon>
        <taxon>Lentithecium</taxon>
    </lineage>
</organism>
<reference evidence="1" key="1">
    <citation type="journal article" date="2020" name="Stud. Mycol.">
        <title>101 Dothideomycetes genomes: a test case for predicting lifestyles and emergence of pathogens.</title>
        <authorList>
            <person name="Haridas S."/>
            <person name="Albert R."/>
            <person name="Binder M."/>
            <person name="Bloem J."/>
            <person name="Labutti K."/>
            <person name="Salamov A."/>
            <person name="Andreopoulos B."/>
            <person name="Baker S."/>
            <person name="Barry K."/>
            <person name="Bills G."/>
            <person name="Bluhm B."/>
            <person name="Cannon C."/>
            <person name="Castanera R."/>
            <person name="Culley D."/>
            <person name="Daum C."/>
            <person name="Ezra D."/>
            <person name="Gonzalez J."/>
            <person name="Henrissat B."/>
            <person name="Kuo A."/>
            <person name="Liang C."/>
            <person name="Lipzen A."/>
            <person name="Lutzoni F."/>
            <person name="Magnuson J."/>
            <person name="Mondo S."/>
            <person name="Nolan M."/>
            <person name="Ohm R."/>
            <person name="Pangilinan J."/>
            <person name="Park H.-J."/>
            <person name="Ramirez L."/>
            <person name="Alfaro M."/>
            <person name="Sun H."/>
            <person name="Tritt A."/>
            <person name="Yoshinaga Y."/>
            <person name="Zwiers L.-H."/>
            <person name="Turgeon B."/>
            <person name="Goodwin S."/>
            <person name="Spatafora J."/>
            <person name="Crous P."/>
            <person name="Grigoriev I."/>
        </authorList>
    </citation>
    <scope>NUCLEOTIDE SEQUENCE</scope>
    <source>
        <strain evidence="1">CBS 122367</strain>
    </source>
</reference>
<sequence length="401" mass="44703">MMYLDLRSEHLIATPPLFDEALERNASEIQKNSLQPAPKKVKSKPSTSSSLVVRLRWKSNDLVGLADNQAIAFSSFPRAKVPTKRQRNAQANYSALDPGLAFEEHPSQRLRLTESPRASAPWAPAYPYQHSQHAAVNFSLTGRVYTQPIIHLLDSMSLPLQLPVNTQYALDSSQGFHGPILPPSPLHPLQFLPFLQSPHVQPPLTHGLSKIQTNITSYLWQGSAPISHSIAPEELDKQTFGSVLYAILTKSRRTFPSRKHPHSALIEPSLMPEPTSHPEVWAKTRADLCETLPYFRSFKSASHTVDNFAKGFMFSDNARPRDFTDASVVLSHAGGGLVFDRETRTMKQGGDQIEHSSIRCLGNNMAQYNPVDLITSHSNLCMPSKPPHKFCVLGWFKPAHI</sequence>
<evidence type="ECO:0000313" key="1">
    <source>
        <dbReference type="EMBL" id="KAF2688390.1"/>
    </source>
</evidence>
<proteinExistence type="predicted"/>